<feature type="region of interest" description="Disordered" evidence="1">
    <location>
        <begin position="1"/>
        <end position="25"/>
    </location>
</feature>
<gene>
    <name evidence="2" type="ORF">GCM10023092_24370</name>
</gene>
<evidence type="ECO:0000313" key="2">
    <source>
        <dbReference type="EMBL" id="GAA4457462.1"/>
    </source>
</evidence>
<evidence type="ECO:0000313" key="3">
    <source>
        <dbReference type="Proteomes" id="UP001501410"/>
    </source>
</evidence>
<proteinExistence type="predicted"/>
<organism evidence="2 3">
    <name type="scientific">Rurimicrobium arvi</name>
    <dbReference type="NCBI Taxonomy" id="2049916"/>
    <lineage>
        <taxon>Bacteria</taxon>
        <taxon>Pseudomonadati</taxon>
        <taxon>Bacteroidota</taxon>
        <taxon>Chitinophagia</taxon>
        <taxon>Chitinophagales</taxon>
        <taxon>Chitinophagaceae</taxon>
        <taxon>Rurimicrobium</taxon>
    </lineage>
</organism>
<protein>
    <submittedName>
        <fullName evidence="2">Uncharacterized protein</fullName>
    </submittedName>
</protein>
<accession>A0ABP8MZT1</accession>
<dbReference type="Proteomes" id="UP001501410">
    <property type="component" value="Unassembled WGS sequence"/>
</dbReference>
<evidence type="ECO:0000256" key="1">
    <source>
        <dbReference type="SAM" id="MobiDB-lite"/>
    </source>
</evidence>
<dbReference type="EMBL" id="BAABEZ010000022">
    <property type="protein sequence ID" value="GAA4457462.1"/>
    <property type="molecule type" value="Genomic_DNA"/>
</dbReference>
<name>A0ABP8MZT1_9BACT</name>
<reference evidence="3" key="1">
    <citation type="journal article" date="2019" name="Int. J. Syst. Evol. Microbiol.">
        <title>The Global Catalogue of Microorganisms (GCM) 10K type strain sequencing project: providing services to taxonomists for standard genome sequencing and annotation.</title>
        <authorList>
            <consortium name="The Broad Institute Genomics Platform"/>
            <consortium name="The Broad Institute Genome Sequencing Center for Infectious Disease"/>
            <person name="Wu L."/>
            <person name="Ma J."/>
        </authorList>
    </citation>
    <scope>NUCLEOTIDE SEQUENCE [LARGE SCALE GENOMIC DNA]</scope>
    <source>
        <strain evidence="3">JCM 31921</strain>
    </source>
</reference>
<sequence>MKGYARLAMTRNGKPTPIPSDGGEANVCERRAGEIAPTRKGDCAQCKNLLTTIPNPNVSR</sequence>
<comment type="caution">
    <text evidence="2">The sequence shown here is derived from an EMBL/GenBank/DDBJ whole genome shotgun (WGS) entry which is preliminary data.</text>
</comment>
<keyword evidence="3" id="KW-1185">Reference proteome</keyword>